<dbReference type="VEuPathDB" id="FungiDB:ASPWEDRAFT_39716"/>
<organism evidence="2 3">
    <name type="scientific">Aspergillus wentii DTO 134E9</name>
    <dbReference type="NCBI Taxonomy" id="1073089"/>
    <lineage>
        <taxon>Eukaryota</taxon>
        <taxon>Fungi</taxon>
        <taxon>Dikarya</taxon>
        <taxon>Ascomycota</taxon>
        <taxon>Pezizomycotina</taxon>
        <taxon>Eurotiomycetes</taxon>
        <taxon>Eurotiomycetidae</taxon>
        <taxon>Eurotiales</taxon>
        <taxon>Aspergillaceae</taxon>
        <taxon>Aspergillus</taxon>
        <taxon>Aspergillus subgen. Cremei</taxon>
    </lineage>
</organism>
<evidence type="ECO:0008006" key="4">
    <source>
        <dbReference type="Google" id="ProtNLM"/>
    </source>
</evidence>
<dbReference type="OrthoDB" id="4932058at2759"/>
<feature type="chain" id="PRO_5013358671" description="CDP-diacylglycerol phosphatidylhydrolase" evidence="1">
    <location>
        <begin position="26"/>
        <end position="277"/>
    </location>
</feature>
<sequence length="277" mass="30654">MIFQLQQSISAIYVLLLILPWNANAASDCTQDDISRLSVSNCDCRDRFTTCPTTCPIPNACGTSFGKLRTCNQGCSECNHDCDACNLYFGGLCRCLKQQDCFHDSNTGSWTLLHAEDLITTPRLLPGILELNQDNGGWKLGQIVQLKRPHHTFANGALAMNSAAARTQEQIHIHVCENQGSAFRQYIEQKLKPTNFQTLQDTGFSAPFFKAKVLCQAQNLQGSADFEMGKLIFNYMSKLSQNCDKYHLGAGLINDKNGFTWGCVTQGGGAEELFCKN</sequence>
<evidence type="ECO:0000256" key="1">
    <source>
        <dbReference type="SAM" id="SignalP"/>
    </source>
</evidence>
<protein>
    <recommendedName>
        <fullName evidence="4">CDP-diacylglycerol phosphatidylhydrolase</fullName>
    </recommendedName>
</protein>
<feature type="signal peptide" evidence="1">
    <location>
        <begin position="1"/>
        <end position="25"/>
    </location>
</feature>
<evidence type="ECO:0000313" key="3">
    <source>
        <dbReference type="Proteomes" id="UP000184383"/>
    </source>
</evidence>
<keyword evidence="3" id="KW-1185">Reference proteome</keyword>
<dbReference type="EMBL" id="KV878212">
    <property type="protein sequence ID" value="OJJ34636.1"/>
    <property type="molecule type" value="Genomic_DNA"/>
</dbReference>
<reference evidence="3" key="1">
    <citation type="journal article" date="2017" name="Genome Biol.">
        <title>Comparative genomics reveals high biological diversity and specific adaptations in the industrially and medically important fungal genus Aspergillus.</title>
        <authorList>
            <person name="de Vries R.P."/>
            <person name="Riley R."/>
            <person name="Wiebenga A."/>
            <person name="Aguilar-Osorio G."/>
            <person name="Amillis S."/>
            <person name="Uchima C.A."/>
            <person name="Anderluh G."/>
            <person name="Asadollahi M."/>
            <person name="Askin M."/>
            <person name="Barry K."/>
            <person name="Battaglia E."/>
            <person name="Bayram O."/>
            <person name="Benocci T."/>
            <person name="Braus-Stromeyer S.A."/>
            <person name="Caldana C."/>
            <person name="Canovas D."/>
            <person name="Cerqueira G.C."/>
            <person name="Chen F."/>
            <person name="Chen W."/>
            <person name="Choi C."/>
            <person name="Clum A."/>
            <person name="Dos Santos R.A."/>
            <person name="Damasio A.R."/>
            <person name="Diallinas G."/>
            <person name="Emri T."/>
            <person name="Fekete E."/>
            <person name="Flipphi M."/>
            <person name="Freyberg S."/>
            <person name="Gallo A."/>
            <person name="Gournas C."/>
            <person name="Habgood R."/>
            <person name="Hainaut M."/>
            <person name="Harispe M.L."/>
            <person name="Henrissat B."/>
            <person name="Hilden K.S."/>
            <person name="Hope R."/>
            <person name="Hossain A."/>
            <person name="Karabika E."/>
            <person name="Karaffa L."/>
            <person name="Karanyi Z."/>
            <person name="Krasevec N."/>
            <person name="Kuo A."/>
            <person name="Kusch H."/>
            <person name="LaButti K."/>
            <person name="Lagendijk E.L."/>
            <person name="Lapidus A."/>
            <person name="Levasseur A."/>
            <person name="Lindquist E."/>
            <person name="Lipzen A."/>
            <person name="Logrieco A.F."/>
            <person name="MacCabe A."/>
            <person name="Maekelae M.R."/>
            <person name="Malavazi I."/>
            <person name="Melin P."/>
            <person name="Meyer V."/>
            <person name="Mielnichuk N."/>
            <person name="Miskei M."/>
            <person name="Molnar A.P."/>
            <person name="Mule G."/>
            <person name="Ngan C.Y."/>
            <person name="Orejas M."/>
            <person name="Orosz E."/>
            <person name="Ouedraogo J.P."/>
            <person name="Overkamp K.M."/>
            <person name="Park H.-S."/>
            <person name="Perrone G."/>
            <person name="Piumi F."/>
            <person name="Punt P.J."/>
            <person name="Ram A.F."/>
            <person name="Ramon A."/>
            <person name="Rauscher S."/>
            <person name="Record E."/>
            <person name="Riano-Pachon D.M."/>
            <person name="Robert V."/>
            <person name="Roehrig J."/>
            <person name="Ruller R."/>
            <person name="Salamov A."/>
            <person name="Salih N.S."/>
            <person name="Samson R.A."/>
            <person name="Sandor E."/>
            <person name="Sanguinetti M."/>
            <person name="Schuetze T."/>
            <person name="Sepcic K."/>
            <person name="Shelest E."/>
            <person name="Sherlock G."/>
            <person name="Sophianopoulou V."/>
            <person name="Squina F.M."/>
            <person name="Sun H."/>
            <person name="Susca A."/>
            <person name="Todd R.B."/>
            <person name="Tsang A."/>
            <person name="Unkles S.E."/>
            <person name="van de Wiele N."/>
            <person name="van Rossen-Uffink D."/>
            <person name="Oliveira J.V."/>
            <person name="Vesth T.C."/>
            <person name="Visser J."/>
            <person name="Yu J.-H."/>
            <person name="Zhou M."/>
            <person name="Andersen M.R."/>
            <person name="Archer D.B."/>
            <person name="Baker S.E."/>
            <person name="Benoit I."/>
            <person name="Brakhage A.A."/>
            <person name="Braus G.H."/>
            <person name="Fischer R."/>
            <person name="Frisvad J.C."/>
            <person name="Goldman G.H."/>
            <person name="Houbraken J."/>
            <person name="Oakley B."/>
            <person name="Pocsi I."/>
            <person name="Scazzocchio C."/>
            <person name="Seiboth B."/>
            <person name="vanKuyk P.A."/>
            <person name="Wortman J."/>
            <person name="Dyer P.S."/>
            <person name="Grigoriev I.V."/>
        </authorList>
    </citation>
    <scope>NUCLEOTIDE SEQUENCE [LARGE SCALE GENOMIC DNA]</scope>
    <source>
        <strain evidence="3">DTO 134E9</strain>
    </source>
</reference>
<proteinExistence type="predicted"/>
<dbReference type="GeneID" id="63751013"/>
<dbReference type="RefSeq" id="XP_040688312.1">
    <property type="nucleotide sequence ID" value="XM_040835165.1"/>
</dbReference>
<gene>
    <name evidence="2" type="ORF">ASPWEDRAFT_39716</name>
</gene>
<accession>A0A1L9RI80</accession>
<name>A0A1L9RI80_ASPWE</name>
<dbReference type="AlphaFoldDB" id="A0A1L9RI80"/>
<evidence type="ECO:0000313" key="2">
    <source>
        <dbReference type="EMBL" id="OJJ34636.1"/>
    </source>
</evidence>
<dbReference type="Proteomes" id="UP000184383">
    <property type="component" value="Unassembled WGS sequence"/>
</dbReference>
<keyword evidence="1" id="KW-0732">Signal</keyword>